<organism evidence="6 7">
    <name type="scientific">Amycolatopsis ultiminotia</name>
    <dbReference type="NCBI Taxonomy" id="543629"/>
    <lineage>
        <taxon>Bacteria</taxon>
        <taxon>Bacillati</taxon>
        <taxon>Actinomycetota</taxon>
        <taxon>Actinomycetes</taxon>
        <taxon>Pseudonocardiales</taxon>
        <taxon>Pseudonocardiaceae</taxon>
        <taxon>Amycolatopsis</taxon>
    </lineage>
</organism>
<evidence type="ECO:0000256" key="3">
    <source>
        <dbReference type="ARBA" id="ARBA00023315"/>
    </source>
</evidence>
<dbReference type="InterPro" id="IPR016039">
    <property type="entry name" value="Thiolase-like"/>
</dbReference>
<dbReference type="SUPFAM" id="SSF53901">
    <property type="entry name" value="Thiolase-like"/>
    <property type="match status" value="2"/>
</dbReference>
<comment type="similarity">
    <text evidence="1 4">Belongs to the thiolase-like superfamily. Beta-ketoacyl-ACP synthases family.</text>
</comment>
<dbReference type="Proteomes" id="UP001500689">
    <property type="component" value="Unassembled WGS sequence"/>
</dbReference>
<dbReference type="Pfam" id="PF02801">
    <property type="entry name" value="Ketoacyl-synt_C"/>
    <property type="match status" value="1"/>
</dbReference>
<evidence type="ECO:0000256" key="2">
    <source>
        <dbReference type="ARBA" id="ARBA00022679"/>
    </source>
</evidence>
<dbReference type="PANTHER" id="PTHR11712">
    <property type="entry name" value="POLYKETIDE SYNTHASE-RELATED"/>
    <property type="match status" value="1"/>
</dbReference>
<dbReference type="EMBL" id="BAAAZN010000012">
    <property type="protein sequence ID" value="GAA3564128.1"/>
    <property type="molecule type" value="Genomic_DNA"/>
</dbReference>
<keyword evidence="7" id="KW-1185">Reference proteome</keyword>
<dbReference type="PANTHER" id="PTHR11712:SF322">
    <property type="entry name" value="POLYKETIDE BETA-KETOACYL SYNTHASE 2-RELATED"/>
    <property type="match status" value="1"/>
</dbReference>
<feature type="domain" description="Ketosynthase family 3 (KS3)" evidence="5">
    <location>
        <begin position="7"/>
        <end position="410"/>
    </location>
</feature>
<dbReference type="SMART" id="SM00825">
    <property type="entry name" value="PKS_KS"/>
    <property type="match status" value="1"/>
</dbReference>
<dbReference type="RefSeq" id="WP_344864806.1">
    <property type="nucleotide sequence ID" value="NZ_BAAAZN010000012.1"/>
</dbReference>
<evidence type="ECO:0000259" key="5">
    <source>
        <dbReference type="PROSITE" id="PS52004"/>
    </source>
</evidence>
<dbReference type="Gene3D" id="3.40.47.10">
    <property type="match status" value="2"/>
</dbReference>
<evidence type="ECO:0000313" key="6">
    <source>
        <dbReference type="EMBL" id="GAA3564128.1"/>
    </source>
</evidence>
<dbReference type="CDD" id="cd00832">
    <property type="entry name" value="CLF"/>
    <property type="match status" value="1"/>
</dbReference>
<accession>A0ABP6XEY1</accession>
<evidence type="ECO:0000313" key="7">
    <source>
        <dbReference type="Proteomes" id="UP001500689"/>
    </source>
</evidence>
<gene>
    <name evidence="6" type="ORF">GCM10022222_54910</name>
</gene>
<evidence type="ECO:0000256" key="4">
    <source>
        <dbReference type="RuleBase" id="RU003694"/>
    </source>
</evidence>
<evidence type="ECO:0000256" key="1">
    <source>
        <dbReference type="ARBA" id="ARBA00008467"/>
    </source>
</evidence>
<dbReference type="Pfam" id="PF00109">
    <property type="entry name" value="ketoacyl-synt"/>
    <property type="match status" value="1"/>
</dbReference>
<dbReference type="PROSITE" id="PS52004">
    <property type="entry name" value="KS3_2"/>
    <property type="match status" value="1"/>
</dbReference>
<comment type="caution">
    <text evidence="6">The sequence shown here is derived from an EMBL/GenBank/DDBJ whole genome shotgun (WGS) entry which is preliminary data.</text>
</comment>
<reference evidence="7" key="1">
    <citation type="journal article" date="2019" name="Int. J. Syst. Evol. Microbiol.">
        <title>The Global Catalogue of Microorganisms (GCM) 10K type strain sequencing project: providing services to taxonomists for standard genome sequencing and annotation.</title>
        <authorList>
            <consortium name="The Broad Institute Genomics Platform"/>
            <consortium name="The Broad Institute Genome Sequencing Center for Infectious Disease"/>
            <person name="Wu L."/>
            <person name="Ma J."/>
        </authorList>
    </citation>
    <scope>NUCLEOTIDE SEQUENCE [LARGE SCALE GENOMIC DNA]</scope>
    <source>
        <strain evidence="7">JCM 16898</strain>
    </source>
</reference>
<dbReference type="InterPro" id="IPR014030">
    <property type="entry name" value="Ketoacyl_synth_N"/>
</dbReference>
<dbReference type="InterPro" id="IPR020841">
    <property type="entry name" value="PKS_Beta-ketoAc_synthase_dom"/>
</dbReference>
<keyword evidence="3" id="KW-0012">Acyltransferase</keyword>
<name>A0ABP6XEY1_9PSEU</name>
<keyword evidence="2 4" id="KW-0808">Transferase</keyword>
<proteinExistence type="inferred from homology"/>
<sequence>MNASAVGTDPVVTGIGVVAPTGIGVEAHWEAVLAGKSGITRIDRFDPACYPVRYAGQVTGFDVAANVPSRLVPQTDFWTQTSVAAARDALADAKIEPSALPEYSMGVMTAASSSGAEFGQHEMERLFTQGPAWVSTYQAVAWFFAATTGQLAIRHGMRGPAGVLCAEQAGGLDTLGHARRLIAQNADTRLLLTGGTDAPLCPYALLAQITNGKMSAVDDAATAYSPFSPEASGYLSGEGGAILILESRASAEERGITGYGSVSGYAAGMDPPPGSERPPALRRTIENALADAGLRPSDVDVVFADGAGVPHLDLAEAQAIEAVFGPAGVPVTVPKTLTGRLYAGGASLDVATALLALRDGVIPASGTVREAAAGYRIDLVCGGPRTQPLRTALVLARGHGGFTAALVVRRGEY</sequence>
<dbReference type="InterPro" id="IPR000794">
    <property type="entry name" value="Beta-ketoacyl_synthase"/>
</dbReference>
<protein>
    <submittedName>
        <fullName evidence="6">Ketosynthase chain-length factor</fullName>
    </submittedName>
</protein>
<dbReference type="InterPro" id="IPR014031">
    <property type="entry name" value="Ketoacyl_synth_C"/>
</dbReference>